<reference evidence="2 3" key="1">
    <citation type="submission" date="2015-09" db="EMBL/GenBank/DDBJ databases">
        <title>Draft genome sequence of Alicyclobacillus ferrooxydans DSM 22381.</title>
        <authorList>
            <person name="Hemp J."/>
        </authorList>
    </citation>
    <scope>NUCLEOTIDE SEQUENCE [LARGE SCALE GENOMIC DNA]</scope>
    <source>
        <strain evidence="2 3">TC-34</strain>
    </source>
</reference>
<name>A0A0P9EPN8_9BACL</name>
<dbReference type="EMBL" id="LJCO01000008">
    <property type="protein sequence ID" value="KPV45463.1"/>
    <property type="molecule type" value="Genomic_DNA"/>
</dbReference>
<evidence type="ECO:0000256" key="1">
    <source>
        <dbReference type="HAMAP-Rule" id="MF_01851"/>
    </source>
</evidence>
<gene>
    <name evidence="2" type="ORF">AN477_00390</name>
</gene>
<comment type="similarity">
    <text evidence="1">Belongs to the UPF0637 family.</text>
</comment>
<dbReference type="Proteomes" id="UP000050482">
    <property type="component" value="Unassembled WGS sequence"/>
</dbReference>
<organism evidence="2 3">
    <name type="scientific">Alicyclobacillus ferrooxydans</name>
    <dbReference type="NCBI Taxonomy" id="471514"/>
    <lineage>
        <taxon>Bacteria</taxon>
        <taxon>Bacillati</taxon>
        <taxon>Bacillota</taxon>
        <taxon>Bacilli</taxon>
        <taxon>Bacillales</taxon>
        <taxon>Alicyclobacillaceae</taxon>
        <taxon>Alicyclobacillus</taxon>
    </lineage>
</organism>
<dbReference type="InterPro" id="IPR009403">
    <property type="entry name" value="UPF0637"/>
</dbReference>
<dbReference type="InterPro" id="IPR053707">
    <property type="entry name" value="UPF0637_domain_sf"/>
</dbReference>
<dbReference type="AlphaFoldDB" id="A0A0P9EPN8"/>
<evidence type="ECO:0000313" key="3">
    <source>
        <dbReference type="Proteomes" id="UP000050482"/>
    </source>
</evidence>
<comment type="caution">
    <text evidence="2">The sequence shown here is derived from an EMBL/GenBank/DDBJ whole genome shotgun (WGS) entry which is preliminary data.</text>
</comment>
<keyword evidence="3" id="KW-1185">Reference proteome</keyword>
<protein>
    <recommendedName>
        <fullName evidence="1">UPF0637 protein AN477_00390</fullName>
    </recommendedName>
</protein>
<dbReference type="RefSeq" id="WP_054967210.1">
    <property type="nucleotide sequence ID" value="NZ_LJCO01000008.1"/>
</dbReference>
<evidence type="ECO:0000313" key="2">
    <source>
        <dbReference type="EMBL" id="KPV45463.1"/>
    </source>
</evidence>
<dbReference type="Gene3D" id="3.30.930.20">
    <property type="entry name" value="Protein of unknown function DUF1054"/>
    <property type="match status" value="1"/>
</dbReference>
<dbReference type="PATRIC" id="fig|471514.4.peg.44"/>
<dbReference type="SUPFAM" id="SSF142913">
    <property type="entry name" value="YktB/PF0168-like"/>
    <property type="match status" value="1"/>
</dbReference>
<dbReference type="HAMAP" id="MF_01851">
    <property type="entry name" value="UPF0637"/>
    <property type="match status" value="1"/>
</dbReference>
<dbReference type="STRING" id="471514.AN477_00390"/>
<accession>A0A0P9EPN8</accession>
<sequence length="216" mass="24272">MTHFVGFDDEDFDVFSVPGLESRMDALKSHLRPKLEQLGEDFSALLGDWLHQPIYAHVAKHARRTVNPPNDSWVAFCTDKRGYKKHPHFQIGAWESHAFALFGLIYESPVRGNYAAKLRENAAAVVSRIPKDFVWVPNHMDPNAISARDVDVDKLCELADGLLKKRQGELLVGITLPRQEAVTMTGEAFVARVSDCFQTLLPLFELAQTEELGVTL</sequence>
<dbReference type="OrthoDB" id="9812818at2"/>
<dbReference type="PIRSF" id="PIRSF021332">
    <property type="entry name" value="DUF1054"/>
    <property type="match status" value="1"/>
</dbReference>
<proteinExistence type="inferred from homology"/>
<dbReference type="Pfam" id="PF06335">
    <property type="entry name" value="DUF1054"/>
    <property type="match status" value="1"/>
</dbReference>